<sequence length="229" mass="26896">MDLGLLKRTEDIYDSELEDLILPISTECKFPKHYIFSQPGEKIDGIYYIFKGSTKHYMISEDGVVKLLYVLSRGRFFAESPYFLNIPTGLYSETVDDCILYKIPDESIKKLMATSKNFQDNIIKGYSEKCLILRYEIANLSFNNSKDRLKQIFCSLIDYDNSEKGSQWYNLEKYFTHQELGEIIDSTRVTISRQINELCNKNFLRIVNRNYQLNKEMANKFLSDNKKIQ</sequence>
<name>A0AC61MTR5_9FIRM</name>
<keyword evidence="2" id="KW-1185">Reference proteome</keyword>
<protein>
    <submittedName>
        <fullName evidence="1">Crp/Fnr family transcriptional regulator</fullName>
    </submittedName>
</protein>
<reference evidence="1 2" key="1">
    <citation type="journal article" date="2022" name="Int. J. Syst. Evol. Microbiol.">
        <title>Miniphocaeibacter halophilus sp. nov., an ammonium-tolerant acetate-producing bacterium isolated from a biogas system.</title>
        <authorList>
            <person name="Schnurer A."/>
            <person name="Singh A."/>
            <person name="Bi S."/>
            <person name="Qiao W."/>
            <person name="Westerholm M."/>
        </authorList>
    </citation>
    <scope>NUCLEOTIDE SEQUENCE [LARGE SCALE GENOMIC DNA]</scope>
    <source>
        <strain evidence="1 2">AMB_01</strain>
    </source>
</reference>
<accession>A0AC61MTR5</accession>
<organism evidence="1 2">
    <name type="scientific">Miniphocaeibacter halophilus</name>
    <dbReference type="NCBI Taxonomy" id="2931922"/>
    <lineage>
        <taxon>Bacteria</taxon>
        <taxon>Bacillati</taxon>
        <taxon>Bacillota</taxon>
        <taxon>Tissierellia</taxon>
        <taxon>Tissierellales</taxon>
        <taxon>Peptoniphilaceae</taxon>
        <taxon>Miniphocaeibacter</taxon>
    </lineage>
</organism>
<proteinExistence type="predicted"/>
<dbReference type="Proteomes" id="UP000595814">
    <property type="component" value="Chromosome"/>
</dbReference>
<dbReference type="EMBL" id="CP066744">
    <property type="protein sequence ID" value="QQK08758.1"/>
    <property type="molecule type" value="Genomic_DNA"/>
</dbReference>
<gene>
    <name evidence="1" type="ORF">JFY71_04255</name>
</gene>
<evidence type="ECO:0000313" key="2">
    <source>
        <dbReference type="Proteomes" id="UP000595814"/>
    </source>
</evidence>
<evidence type="ECO:0000313" key="1">
    <source>
        <dbReference type="EMBL" id="QQK08758.1"/>
    </source>
</evidence>